<dbReference type="KEGG" id="ccai:NAS2_0669"/>
<gene>
    <name evidence="2" type="ORF">NAS2_0669</name>
</gene>
<organism evidence="2 3">
    <name type="scientific">Conexivisphaera calida</name>
    <dbReference type="NCBI Taxonomy" id="1874277"/>
    <lineage>
        <taxon>Archaea</taxon>
        <taxon>Nitrososphaerota</taxon>
        <taxon>Conexivisphaeria</taxon>
        <taxon>Conexivisphaerales</taxon>
        <taxon>Conexivisphaeraceae</taxon>
        <taxon>Conexivisphaera</taxon>
    </lineage>
</organism>
<dbReference type="OrthoDB" id="34167at2157"/>
<name>A0A4P2VLT4_9ARCH</name>
<evidence type="ECO:0000313" key="3">
    <source>
        <dbReference type="Proteomes" id="UP000509448"/>
    </source>
</evidence>
<feature type="transmembrane region" description="Helical" evidence="1">
    <location>
        <begin position="101"/>
        <end position="120"/>
    </location>
</feature>
<dbReference type="InterPro" id="IPR009705">
    <property type="entry name" value="DUF1286"/>
</dbReference>
<dbReference type="Pfam" id="PF06939">
    <property type="entry name" value="DUF1286"/>
    <property type="match status" value="1"/>
</dbReference>
<keyword evidence="1" id="KW-0812">Transmembrane</keyword>
<evidence type="ECO:0008006" key="4">
    <source>
        <dbReference type="Google" id="ProtNLM"/>
    </source>
</evidence>
<dbReference type="EMBL" id="AP018732">
    <property type="protein sequence ID" value="BBE42058.1"/>
    <property type="molecule type" value="Genomic_DNA"/>
</dbReference>
<keyword evidence="1" id="KW-0472">Membrane</keyword>
<proteinExistence type="predicted"/>
<dbReference type="RefSeq" id="WP_174448336.1">
    <property type="nucleotide sequence ID" value="NZ_AP018732.1"/>
</dbReference>
<evidence type="ECO:0000313" key="2">
    <source>
        <dbReference type="EMBL" id="BBE42058.1"/>
    </source>
</evidence>
<feature type="transmembrane region" description="Helical" evidence="1">
    <location>
        <begin position="140"/>
        <end position="164"/>
    </location>
</feature>
<evidence type="ECO:0000256" key="1">
    <source>
        <dbReference type="SAM" id="Phobius"/>
    </source>
</evidence>
<keyword evidence="1" id="KW-1133">Transmembrane helix</keyword>
<feature type="transmembrane region" description="Helical" evidence="1">
    <location>
        <begin position="71"/>
        <end position="94"/>
    </location>
</feature>
<keyword evidence="3" id="KW-1185">Reference proteome</keyword>
<dbReference type="GeneID" id="55584486"/>
<dbReference type="AlphaFoldDB" id="A0A4P2VLT4"/>
<accession>A0A4P2VLT4</accession>
<protein>
    <recommendedName>
        <fullName evidence="4">DUF1286 domain-containing protein</fullName>
    </recommendedName>
</protein>
<dbReference type="Proteomes" id="UP000509448">
    <property type="component" value="Chromosome"/>
</dbReference>
<dbReference type="PROSITE" id="PS51257">
    <property type="entry name" value="PROKAR_LIPOPROTEIN"/>
    <property type="match status" value="1"/>
</dbReference>
<reference evidence="2 3" key="1">
    <citation type="journal article" date="2019" name="ISME J.">
        <title>Isolation and characterization of a thermophilic sulfur- and iron-reducing thaumarchaeote from a terrestrial acidic hot spring.</title>
        <authorList>
            <person name="Kato S."/>
            <person name="Itoh T."/>
            <person name="Yuki M."/>
            <person name="Nagamori M."/>
            <person name="Ohnishi M."/>
            <person name="Uematsu K."/>
            <person name="Suzuki K."/>
            <person name="Takashina T."/>
            <person name="Ohkuma M."/>
        </authorList>
    </citation>
    <scope>NUCLEOTIDE SEQUENCE [LARGE SCALE GENOMIC DNA]</scope>
    <source>
        <strain evidence="2 3">NAS-02</strain>
    </source>
</reference>
<sequence>MKLTTHYLFTIGLVALIACPILPLSGALVVAIWLGVATNWIVDMVGHEDRDGAARRTAATHSLPGAAGVGLVLGVLPVALVALFAPTALIAAGVQLSEVPFIALLMGALGILAGLSHLLLDALTEGGIYHRGRRWAIAHWRYDCAAANMPFALLGLLMLACAMVGL</sequence>
<feature type="transmembrane region" description="Helical" evidence="1">
    <location>
        <begin position="7"/>
        <end position="34"/>
    </location>
</feature>